<reference evidence="4 5" key="1">
    <citation type="journal article" date="2017" name="Mol. Biol. Evol.">
        <title>The 4-celled Tetrabaena socialis nuclear genome reveals the essential components for genetic control of cell number at the origin of multicellularity in the volvocine lineage.</title>
        <authorList>
            <person name="Featherston J."/>
            <person name="Arakaki Y."/>
            <person name="Hanschen E.R."/>
            <person name="Ferris P.J."/>
            <person name="Michod R.E."/>
            <person name="Olson B.J.S.C."/>
            <person name="Nozaki H."/>
            <person name="Durand P.M."/>
        </authorList>
    </citation>
    <scope>NUCLEOTIDE SEQUENCE [LARGE SCALE GENOMIC DNA]</scope>
    <source>
        <strain evidence="4 5">NIES-571</strain>
    </source>
</reference>
<feature type="region of interest" description="Disordered" evidence="2">
    <location>
        <begin position="22"/>
        <end position="62"/>
    </location>
</feature>
<dbReference type="InterPro" id="IPR017938">
    <property type="entry name" value="Riboflavin_synthase-like_b-brl"/>
</dbReference>
<name>A0A2J8A161_9CHLO</name>
<evidence type="ECO:0000313" key="4">
    <source>
        <dbReference type="EMBL" id="PNH06235.1"/>
    </source>
</evidence>
<feature type="domain" description="Flavodoxin-like" evidence="3">
    <location>
        <begin position="122"/>
        <end position="250"/>
    </location>
</feature>
<sequence length="250" mass="27265">MQGTGGRLRRLGLDGEAWVRVEAAAPPASHAQPQEQPQEGSVQQPQEGGVQQGASEPGSEAAARPCVVARVRSLLRGCIDVGGASPRRYFFQVLRHFASSEHERERLSYFATAEGRDDLYRYGRRARQGWGGDEDVAERIAREAALRLFSPVRVQAMDSYDVRGLPSEGLLVCVAATAGQGDPPDNMRRFWRFLLRRSLPPDSLAATAFAVFGLGDSSYPNYNVAAKKLDRRLAGLGATPLLERGLGDDQ</sequence>
<dbReference type="SUPFAM" id="SSF52218">
    <property type="entry name" value="Flavoproteins"/>
    <property type="match status" value="1"/>
</dbReference>
<comment type="caution">
    <text evidence="4">The sequence shown here is derived from an EMBL/GenBank/DDBJ whole genome shotgun (WGS) entry which is preliminary data.</text>
</comment>
<keyword evidence="1" id="KW-0285">Flavoprotein</keyword>
<dbReference type="PROSITE" id="PS50902">
    <property type="entry name" value="FLAVODOXIN_LIKE"/>
    <property type="match status" value="1"/>
</dbReference>
<dbReference type="AlphaFoldDB" id="A0A2J8A161"/>
<dbReference type="PANTHER" id="PTHR19384">
    <property type="entry name" value="NITRIC OXIDE SYNTHASE-RELATED"/>
    <property type="match status" value="1"/>
</dbReference>
<protein>
    <submittedName>
        <fullName evidence="4">NADPH-dependent diflavin oxidoreductase 1</fullName>
    </submittedName>
</protein>
<dbReference type="GO" id="GO:0005829">
    <property type="term" value="C:cytosol"/>
    <property type="evidence" value="ECO:0007669"/>
    <property type="project" value="TreeGrafter"/>
</dbReference>
<dbReference type="Gene3D" id="1.20.990.10">
    <property type="entry name" value="NADPH-cytochrome p450 Reductase, Chain A, domain 3"/>
    <property type="match status" value="1"/>
</dbReference>
<dbReference type="GO" id="GO:0016491">
    <property type="term" value="F:oxidoreductase activity"/>
    <property type="evidence" value="ECO:0007669"/>
    <property type="project" value="InterPro"/>
</dbReference>
<gene>
    <name evidence="4" type="ORF">TSOC_007415</name>
</gene>
<dbReference type="EMBL" id="PGGS01000248">
    <property type="protein sequence ID" value="PNH06235.1"/>
    <property type="molecule type" value="Genomic_DNA"/>
</dbReference>
<feature type="non-terminal residue" evidence="4">
    <location>
        <position position="250"/>
    </location>
</feature>
<evidence type="ECO:0000256" key="1">
    <source>
        <dbReference type="ARBA" id="ARBA00022630"/>
    </source>
</evidence>
<evidence type="ECO:0000256" key="2">
    <source>
        <dbReference type="SAM" id="MobiDB-lite"/>
    </source>
</evidence>
<proteinExistence type="predicted"/>
<dbReference type="Proteomes" id="UP000236333">
    <property type="component" value="Unassembled WGS sequence"/>
</dbReference>
<dbReference type="GO" id="GO:0010181">
    <property type="term" value="F:FMN binding"/>
    <property type="evidence" value="ECO:0007669"/>
    <property type="project" value="InterPro"/>
</dbReference>
<dbReference type="InterPro" id="IPR023173">
    <property type="entry name" value="NADPH_Cyt_P450_Rdtase_alpha"/>
</dbReference>
<evidence type="ECO:0000313" key="5">
    <source>
        <dbReference type="Proteomes" id="UP000236333"/>
    </source>
</evidence>
<evidence type="ECO:0000259" key="3">
    <source>
        <dbReference type="PROSITE" id="PS50902"/>
    </source>
</evidence>
<dbReference type="GO" id="GO:0050660">
    <property type="term" value="F:flavin adenine dinucleotide binding"/>
    <property type="evidence" value="ECO:0007669"/>
    <property type="project" value="TreeGrafter"/>
</dbReference>
<keyword evidence="5" id="KW-1185">Reference proteome</keyword>
<dbReference type="SUPFAM" id="SSF63380">
    <property type="entry name" value="Riboflavin synthase domain-like"/>
    <property type="match status" value="1"/>
</dbReference>
<dbReference type="Pfam" id="PF00258">
    <property type="entry name" value="Flavodoxin_1"/>
    <property type="match status" value="1"/>
</dbReference>
<dbReference type="PRINTS" id="PR00369">
    <property type="entry name" value="FLAVODOXIN"/>
</dbReference>
<dbReference type="InterPro" id="IPR001094">
    <property type="entry name" value="Flavdoxin-like"/>
</dbReference>
<dbReference type="OrthoDB" id="1856718at2759"/>
<feature type="compositionally biased region" description="Low complexity" evidence="2">
    <location>
        <begin position="22"/>
        <end position="53"/>
    </location>
</feature>
<organism evidence="4 5">
    <name type="scientific">Tetrabaena socialis</name>
    <dbReference type="NCBI Taxonomy" id="47790"/>
    <lineage>
        <taxon>Eukaryota</taxon>
        <taxon>Viridiplantae</taxon>
        <taxon>Chlorophyta</taxon>
        <taxon>core chlorophytes</taxon>
        <taxon>Chlorophyceae</taxon>
        <taxon>CS clade</taxon>
        <taxon>Chlamydomonadales</taxon>
        <taxon>Tetrabaenaceae</taxon>
        <taxon>Tetrabaena</taxon>
    </lineage>
</organism>
<dbReference type="InterPro" id="IPR008254">
    <property type="entry name" value="Flavodoxin/NO_synth"/>
</dbReference>
<accession>A0A2J8A161</accession>
<dbReference type="Gene3D" id="3.40.50.360">
    <property type="match status" value="1"/>
</dbReference>
<dbReference type="PANTHER" id="PTHR19384:SF10">
    <property type="entry name" value="NADPH-DEPENDENT DIFLAVIN OXIDOREDUCTASE 1"/>
    <property type="match status" value="1"/>
</dbReference>
<dbReference type="InterPro" id="IPR029039">
    <property type="entry name" value="Flavoprotein-like_sf"/>
</dbReference>